<evidence type="ECO:0000259" key="2">
    <source>
        <dbReference type="PROSITE" id="PS50937"/>
    </source>
</evidence>
<organism evidence="3 4">
    <name type="scientific">Amnibacterium flavum</name>
    <dbReference type="NCBI Taxonomy" id="2173173"/>
    <lineage>
        <taxon>Bacteria</taxon>
        <taxon>Bacillati</taxon>
        <taxon>Actinomycetota</taxon>
        <taxon>Actinomycetes</taxon>
        <taxon>Micrococcales</taxon>
        <taxon>Microbacteriaceae</taxon>
        <taxon>Amnibacterium</taxon>
    </lineage>
</organism>
<dbReference type="Gene3D" id="1.10.1660.10">
    <property type="match status" value="1"/>
</dbReference>
<comment type="caution">
    <text evidence="3">The sequence shown here is derived from an EMBL/GenBank/DDBJ whole genome shotgun (WGS) entry which is preliminary data.</text>
</comment>
<evidence type="ECO:0000313" key="4">
    <source>
        <dbReference type="Proteomes" id="UP000244893"/>
    </source>
</evidence>
<reference evidence="3 4" key="1">
    <citation type="submission" date="2018-05" db="EMBL/GenBank/DDBJ databases">
        <title>Amnibacterium sp. M8JJ-5, whole genome shotgun sequence.</title>
        <authorList>
            <person name="Tuo L."/>
        </authorList>
    </citation>
    <scope>NUCLEOTIDE SEQUENCE [LARGE SCALE GENOMIC DNA]</scope>
    <source>
        <strain evidence="3 4">M8JJ-5</strain>
    </source>
</reference>
<name>A0A2V1HSN2_9MICO</name>
<dbReference type="RefSeq" id="WP_116756563.1">
    <property type="nucleotide sequence ID" value="NZ_JBHUEX010000001.1"/>
</dbReference>
<dbReference type="InterPro" id="IPR009061">
    <property type="entry name" value="DNA-bd_dom_put_sf"/>
</dbReference>
<dbReference type="PANTHER" id="PTHR30204">
    <property type="entry name" value="REDOX-CYCLING DRUG-SENSING TRANSCRIPTIONAL ACTIVATOR SOXR"/>
    <property type="match status" value="1"/>
</dbReference>
<dbReference type="EMBL" id="QEOP01000002">
    <property type="protein sequence ID" value="PVZ94049.1"/>
    <property type="molecule type" value="Genomic_DNA"/>
</dbReference>
<protein>
    <submittedName>
        <fullName evidence="3">MerR family transcriptional regulator</fullName>
    </submittedName>
</protein>
<dbReference type="InterPro" id="IPR000551">
    <property type="entry name" value="MerR-type_HTH_dom"/>
</dbReference>
<dbReference type="SUPFAM" id="SSF46955">
    <property type="entry name" value="Putative DNA-binding domain"/>
    <property type="match status" value="1"/>
</dbReference>
<accession>A0A2V1HSN2</accession>
<dbReference type="AlphaFoldDB" id="A0A2V1HSN2"/>
<dbReference type="Proteomes" id="UP000244893">
    <property type="component" value="Unassembled WGS sequence"/>
</dbReference>
<dbReference type="OrthoDB" id="5242095at2"/>
<dbReference type="PROSITE" id="PS50937">
    <property type="entry name" value="HTH_MERR_2"/>
    <property type="match status" value="1"/>
</dbReference>
<dbReference type="InterPro" id="IPR047057">
    <property type="entry name" value="MerR_fam"/>
</dbReference>
<gene>
    <name evidence="3" type="ORF">DDQ50_09855</name>
</gene>
<proteinExistence type="predicted"/>
<keyword evidence="4" id="KW-1185">Reference proteome</keyword>
<sequence>MRISALAELSGVPVATIKFYLREGILHSGARTSATQADYDETHVRRIALIRALIGPAGLSISAAKTLIGSLEAPPPEFHDLLGAAHSASPRVMGDVDEATEAEAIGIIERAGWTNCSGENRDALASALAGLRAADFTLKDETFDLYAAAMTTVADDEVRRIPTDSLQAAVEYVLLGTVLVEPVLLAMRRLAHERASARIFADRAAEE</sequence>
<dbReference type="PANTHER" id="PTHR30204:SF98">
    <property type="entry name" value="HTH-TYPE TRANSCRIPTIONAL REGULATOR ADHR"/>
    <property type="match status" value="1"/>
</dbReference>
<feature type="domain" description="HTH merR-type" evidence="2">
    <location>
        <begin position="1"/>
        <end position="70"/>
    </location>
</feature>
<evidence type="ECO:0000313" key="3">
    <source>
        <dbReference type="EMBL" id="PVZ94049.1"/>
    </source>
</evidence>
<dbReference type="SMART" id="SM00422">
    <property type="entry name" value="HTH_MERR"/>
    <property type="match status" value="1"/>
</dbReference>
<dbReference type="GO" id="GO:0003677">
    <property type="term" value="F:DNA binding"/>
    <property type="evidence" value="ECO:0007669"/>
    <property type="project" value="UniProtKB-KW"/>
</dbReference>
<evidence type="ECO:0000256" key="1">
    <source>
        <dbReference type="ARBA" id="ARBA00023125"/>
    </source>
</evidence>
<keyword evidence="1" id="KW-0238">DNA-binding</keyword>
<dbReference type="Pfam" id="PF13411">
    <property type="entry name" value="MerR_1"/>
    <property type="match status" value="1"/>
</dbReference>
<dbReference type="GO" id="GO:0003700">
    <property type="term" value="F:DNA-binding transcription factor activity"/>
    <property type="evidence" value="ECO:0007669"/>
    <property type="project" value="InterPro"/>
</dbReference>